<reference evidence="2" key="1">
    <citation type="submission" date="2025-08" db="UniProtKB">
        <authorList>
            <consortium name="RefSeq"/>
        </authorList>
    </citation>
    <scope>IDENTIFICATION</scope>
    <source>
        <strain evidence="2">Tuebingen</strain>
        <tissue evidence="2">Fibroblasts and whole tissue</tissue>
    </source>
</reference>
<evidence type="ECO:0000313" key="1">
    <source>
        <dbReference type="Proteomes" id="UP000000437"/>
    </source>
</evidence>
<evidence type="ECO:0000313" key="2">
    <source>
        <dbReference type="RefSeq" id="XP_073784619.1"/>
    </source>
</evidence>
<proteinExistence type="predicted"/>
<protein>
    <submittedName>
        <fullName evidence="2">Uncharacterized protein</fullName>
    </submittedName>
</protein>
<organism evidence="1 2">
    <name type="scientific">Danio rerio</name>
    <name type="common">Zebrafish</name>
    <name type="synonym">Brachydanio rerio</name>
    <dbReference type="NCBI Taxonomy" id="7955"/>
    <lineage>
        <taxon>Eukaryota</taxon>
        <taxon>Metazoa</taxon>
        <taxon>Chordata</taxon>
        <taxon>Craniata</taxon>
        <taxon>Vertebrata</taxon>
        <taxon>Euteleostomi</taxon>
        <taxon>Actinopterygii</taxon>
        <taxon>Neopterygii</taxon>
        <taxon>Teleostei</taxon>
        <taxon>Ostariophysi</taxon>
        <taxon>Cypriniformes</taxon>
        <taxon>Danionidae</taxon>
        <taxon>Danioninae</taxon>
        <taxon>Danio</taxon>
    </lineage>
</organism>
<dbReference type="Proteomes" id="UP000000437">
    <property type="component" value="Chromosome 17"/>
</dbReference>
<accession>A0AC58HRK0</accession>
<name>A0AC58HRK0_DANRE</name>
<gene>
    <name evidence="2" type="primary">LOC137488938</name>
</gene>
<keyword evidence="1" id="KW-1185">Reference proteome</keyword>
<sequence length="124" mass="14402">MTGRKVDDVDRVMAANSNNQNNPKNRNRENKVGNGSETLRVENSGEEEEEDDMDIGWTQIEGRYGKKASRKRKKVPALQVEMGEMPIQLRRKQLILTYWARTKGQEVNHPVKTLMEDLSCRWRS</sequence>
<dbReference type="RefSeq" id="XP_073784619.1">
    <property type="nucleotide sequence ID" value="XM_073928518.1"/>
</dbReference>